<protein>
    <submittedName>
        <fullName evidence="1">Uncharacterized protein</fullName>
    </submittedName>
</protein>
<proteinExistence type="predicted"/>
<dbReference type="STRING" id="592029.DDD_0239"/>
<reference evidence="1 2" key="1">
    <citation type="journal article" date="2013" name="Genome Biol. Evol.">
        <title>Genomic makeup of the marine flavobacterium Nonlabens (Donghaeana) dokdonensis DSW-6 and identification of a novel class of rhodopsins.</title>
        <authorList>
            <person name="Kwon S.K."/>
            <person name="Kim B.K."/>
            <person name="Song J.Y."/>
            <person name="Kwak M.J."/>
            <person name="Lee C.H."/>
            <person name="Yoon J.H."/>
            <person name="Oh T.K."/>
            <person name="Kim J.F."/>
        </authorList>
    </citation>
    <scope>NUCLEOTIDE SEQUENCE [LARGE SCALE GENOMIC DNA]</scope>
    <source>
        <strain evidence="2">DSM 17205 / KCTC 12402 / DSW-6</strain>
    </source>
</reference>
<accession>L7W6H0</accession>
<gene>
    <name evidence="1" type="ordered locus">DDD_0239</name>
</gene>
<name>L7W6H0_NONDD</name>
<evidence type="ECO:0000313" key="2">
    <source>
        <dbReference type="Proteomes" id="UP000011173"/>
    </source>
</evidence>
<dbReference type="HOGENOM" id="CLU_3346557_0_0_10"/>
<organism evidence="1 2">
    <name type="scientific">Nonlabens dokdonensis (strain DSM 17205 / KCTC 12402 / DSW-6)</name>
    <name type="common">Donghaeana dokdonensis</name>
    <dbReference type="NCBI Taxonomy" id="592029"/>
    <lineage>
        <taxon>Bacteria</taxon>
        <taxon>Pseudomonadati</taxon>
        <taxon>Bacteroidota</taxon>
        <taxon>Flavobacteriia</taxon>
        <taxon>Flavobacteriales</taxon>
        <taxon>Flavobacteriaceae</taxon>
        <taxon>Nonlabens</taxon>
    </lineage>
</organism>
<dbReference type="AlphaFoldDB" id="L7W6H0"/>
<dbReference type="Proteomes" id="UP000011173">
    <property type="component" value="Chromosome"/>
</dbReference>
<sequence>MKNNSIYNNTRQEVPSWTDLGGFLSSRSSSYRFVFEP</sequence>
<dbReference type="KEGG" id="ndo:DDD_0239"/>
<dbReference type="EMBL" id="CP001397">
    <property type="protein sequence ID" value="AGC75366.1"/>
    <property type="molecule type" value="Genomic_DNA"/>
</dbReference>
<evidence type="ECO:0000313" key="1">
    <source>
        <dbReference type="EMBL" id="AGC75366.1"/>
    </source>
</evidence>
<dbReference type="PATRIC" id="fig|592029.3.peg.237"/>